<dbReference type="EMBL" id="JXUW01000018">
    <property type="protein sequence ID" value="KJE76306.1"/>
    <property type="molecule type" value="Genomic_DNA"/>
</dbReference>
<sequence length="165" mass="18196">MTNHTIEALGRLRLEGMIDALEQQSRSSEFLTLGFDERLSHLVTAEISYRDERRMERLLRAAKLRSGASIESLDFRASRGLDRSQVLSLASANWVRNHDQVAVLGPTGVGKTYVACALGHAAIRQGHSALYLRYPRMLEELTIARGDSETGTSHECLVQGGGVDT</sequence>
<dbReference type="InterPro" id="IPR002611">
    <property type="entry name" value="IstB_ATP-bd"/>
</dbReference>
<comment type="caution">
    <text evidence="2">The sequence shown here is derived from an EMBL/GenBank/DDBJ whole genome shotgun (WGS) entry which is preliminary data.</text>
</comment>
<proteinExistence type="predicted"/>
<dbReference type="Proteomes" id="UP000032336">
    <property type="component" value="Unassembled WGS sequence"/>
</dbReference>
<accession>A0A0D8FT65</accession>
<dbReference type="PANTHER" id="PTHR30050:SF4">
    <property type="entry name" value="ATP-BINDING PROTEIN RV3427C IN INSERTION SEQUENCE-RELATED"/>
    <property type="match status" value="1"/>
</dbReference>
<evidence type="ECO:0000313" key="2">
    <source>
        <dbReference type="EMBL" id="KJE76306.1"/>
    </source>
</evidence>
<dbReference type="Pfam" id="PF01695">
    <property type="entry name" value="IstB_IS21"/>
    <property type="match status" value="1"/>
</dbReference>
<reference evidence="2 3" key="1">
    <citation type="submission" date="2015-01" db="EMBL/GenBank/DDBJ databases">
        <title>Draft genome of the acidophilic iron oxidizer Ferrimicrobium acidiphilum strain T23.</title>
        <authorList>
            <person name="Poehlein A."/>
            <person name="Eisen S."/>
            <person name="Schloemann M."/>
            <person name="Johnson B.D."/>
            <person name="Daniel R."/>
            <person name="Muehling M."/>
        </authorList>
    </citation>
    <scope>NUCLEOTIDE SEQUENCE [LARGE SCALE GENOMIC DNA]</scope>
    <source>
        <strain evidence="2 3">T23</strain>
    </source>
</reference>
<gene>
    <name evidence="2" type="ORF">FEAC_19160</name>
</gene>
<dbReference type="STRING" id="1121877.FEAC_19160"/>
<dbReference type="InterPro" id="IPR027417">
    <property type="entry name" value="P-loop_NTPase"/>
</dbReference>
<feature type="domain" description="IstB-like ATP-binding" evidence="1">
    <location>
        <begin position="9"/>
        <end position="153"/>
    </location>
</feature>
<dbReference type="AlphaFoldDB" id="A0A0D8FT65"/>
<evidence type="ECO:0000259" key="1">
    <source>
        <dbReference type="Pfam" id="PF01695"/>
    </source>
</evidence>
<protein>
    <submittedName>
        <fullName evidence="2">Transposase/IS protein</fullName>
    </submittedName>
</protein>
<keyword evidence="3" id="KW-1185">Reference proteome</keyword>
<dbReference type="Gene3D" id="3.40.50.300">
    <property type="entry name" value="P-loop containing nucleotide triphosphate hydrolases"/>
    <property type="match status" value="1"/>
</dbReference>
<evidence type="ECO:0000313" key="3">
    <source>
        <dbReference type="Proteomes" id="UP000032336"/>
    </source>
</evidence>
<dbReference type="GO" id="GO:0005524">
    <property type="term" value="F:ATP binding"/>
    <property type="evidence" value="ECO:0007669"/>
    <property type="project" value="InterPro"/>
</dbReference>
<name>A0A0D8FT65_9ACTN</name>
<organism evidence="2 3">
    <name type="scientific">Ferrimicrobium acidiphilum DSM 19497</name>
    <dbReference type="NCBI Taxonomy" id="1121877"/>
    <lineage>
        <taxon>Bacteria</taxon>
        <taxon>Bacillati</taxon>
        <taxon>Actinomycetota</taxon>
        <taxon>Acidimicrobiia</taxon>
        <taxon>Acidimicrobiales</taxon>
        <taxon>Acidimicrobiaceae</taxon>
        <taxon>Ferrimicrobium</taxon>
    </lineage>
</organism>
<dbReference type="PANTHER" id="PTHR30050">
    <property type="entry name" value="CHROMOSOMAL REPLICATION INITIATOR PROTEIN DNAA"/>
    <property type="match status" value="1"/>
</dbReference>
<dbReference type="SUPFAM" id="SSF52540">
    <property type="entry name" value="P-loop containing nucleoside triphosphate hydrolases"/>
    <property type="match status" value="1"/>
</dbReference>
<dbReference type="GO" id="GO:0006260">
    <property type="term" value="P:DNA replication"/>
    <property type="evidence" value="ECO:0007669"/>
    <property type="project" value="TreeGrafter"/>
</dbReference>